<gene>
    <name evidence="2" type="ORF">PFISCL1PPCAC_23869</name>
</gene>
<organism evidence="2 3">
    <name type="scientific">Pristionchus fissidentatus</name>
    <dbReference type="NCBI Taxonomy" id="1538716"/>
    <lineage>
        <taxon>Eukaryota</taxon>
        <taxon>Metazoa</taxon>
        <taxon>Ecdysozoa</taxon>
        <taxon>Nematoda</taxon>
        <taxon>Chromadorea</taxon>
        <taxon>Rhabditida</taxon>
        <taxon>Rhabditina</taxon>
        <taxon>Diplogasteromorpha</taxon>
        <taxon>Diplogasteroidea</taxon>
        <taxon>Neodiplogasteridae</taxon>
        <taxon>Pristionchus</taxon>
    </lineage>
</organism>
<feature type="transmembrane region" description="Helical" evidence="1">
    <location>
        <begin position="37"/>
        <end position="54"/>
    </location>
</feature>
<accession>A0AAV5WKT1</accession>
<name>A0AAV5WKT1_9BILA</name>
<evidence type="ECO:0000256" key="1">
    <source>
        <dbReference type="SAM" id="Phobius"/>
    </source>
</evidence>
<evidence type="ECO:0000313" key="3">
    <source>
        <dbReference type="Proteomes" id="UP001432322"/>
    </source>
</evidence>
<keyword evidence="3" id="KW-1185">Reference proteome</keyword>
<feature type="non-terminal residue" evidence="2">
    <location>
        <position position="1"/>
    </location>
</feature>
<dbReference type="AlphaFoldDB" id="A0AAV5WKT1"/>
<reference evidence="2" key="1">
    <citation type="submission" date="2023-10" db="EMBL/GenBank/DDBJ databases">
        <title>Genome assembly of Pristionchus species.</title>
        <authorList>
            <person name="Yoshida K."/>
            <person name="Sommer R.J."/>
        </authorList>
    </citation>
    <scope>NUCLEOTIDE SEQUENCE</scope>
    <source>
        <strain evidence="2">RS5133</strain>
    </source>
</reference>
<comment type="caution">
    <text evidence="2">The sequence shown here is derived from an EMBL/GenBank/DDBJ whole genome shotgun (WGS) entry which is preliminary data.</text>
</comment>
<sequence length="206" mass="24349">VSGRMEDEEEGTECFPIPVGGAINGCAGDVVAYFAEFLANLLLLVAASSLAYLLRKLIALYLTERPTFLRHHEGDRATKMKNEYLKKLRKEGILQNPFTERYEIDQFYEETMRKGAMRTPGYYEAKAHHDKLMELDSELKLLVEKKRQDEELWLEERRIRKRMKLETNRIQWAQGRSCTQARFDRNHRSRYEADLKDWEKLKKEAE</sequence>
<keyword evidence="1" id="KW-0812">Transmembrane</keyword>
<protein>
    <submittedName>
        <fullName evidence="2">Uncharacterized protein</fullName>
    </submittedName>
</protein>
<keyword evidence="1" id="KW-1133">Transmembrane helix</keyword>
<proteinExistence type="predicted"/>
<dbReference type="Proteomes" id="UP001432322">
    <property type="component" value="Unassembled WGS sequence"/>
</dbReference>
<dbReference type="EMBL" id="BTSY01000006">
    <property type="protein sequence ID" value="GMT32572.1"/>
    <property type="molecule type" value="Genomic_DNA"/>
</dbReference>
<keyword evidence="1" id="KW-0472">Membrane</keyword>
<evidence type="ECO:0000313" key="2">
    <source>
        <dbReference type="EMBL" id="GMT32572.1"/>
    </source>
</evidence>